<keyword evidence="2 7" id="KW-0812">Transmembrane</keyword>
<dbReference type="CDD" id="cd03228">
    <property type="entry name" value="ABCC_MRP_Like"/>
    <property type="match status" value="1"/>
</dbReference>
<accession>A0ABV2PDN0</accession>
<keyword evidence="5 7" id="KW-1133">Transmembrane helix</keyword>
<dbReference type="Pfam" id="PF00005">
    <property type="entry name" value="ABC_tran"/>
    <property type="match status" value="1"/>
</dbReference>
<dbReference type="PROSITE" id="PS50929">
    <property type="entry name" value="ABC_TM1F"/>
    <property type="match status" value="1"/>
</dbReference>
<comment type="subcellular location">
    <subcellularLocation>
        <location evidence="1">Cell membrane</location>
        <topology evidence="1">Multi-pass membrane protein</topology>
    </subcellularLocation>
</comment>
<dbReference type="Pfam" id="PF00664">
    <property type="entry name" value="ABC_membrane"/>
    <property type="match status" value="1"/>
</dbReference>
<feature type="domain" description="ABC transporter" evidence="8">
    <location>
        <begin position="332"/>
        <end position="564"/>
    </location>
</feature>
<evidence type="ECO:0000313" key="10">
    <source>
        <dbReference type="EMBL" id="MET4559050.1"/>
    </source>
</evidence>
<feature type="transmembrane region" description="Helical" evidence="7">
    <location>
        <begin position="54"/>
        <end position="74"/>
    </location>
</feature>
<dbReference type="PROSITE" id="PS50893">
    <property type="entry name" value="ABC_TRANSPORTER_2"/>
    <property type="match status" value="1"/>
</dbReference>
<dbReference type="SMART" id="SM00382">
    <property type="entry name" value="AAA"/>
    <property type="match status" value="1"/>
</dbReference>
<dbReference type="InterPro" id="IPR039421">
    <property type="entry name" value="Type_1_exporter"/>
</dbReference>
<keyword evidence="4 10" id="KW-0067">ATP-binding</keyword>
<evidence type="ECO:0000256" key="1">
    <source>
        <dbReference type="ARBA" id="ARBA00004651"/>
    </source>
</evidence>
<reference evidence="10 11" key="1">
    <citation type="submission" date="2024-06" db="EMBL/GenBank/DDBJ databases">
        <title>Sorghum-associated microbial communities from plants grown in Nebraska, USA.</title>
        <authorList>
            <person name="Schachtman D."/>
        </authorList>
    </citation>
    <scope>NUCLEOTIDE SEQUENCE [LARGE SCALE GENOMIC DNA]</scope>
    <source>
        <strain evidence="10 11">736</strain>
    </source>
</reference>
<dbReference type="SUPFAM" id="SSF52540">
    <property type="entry name" value="P-loop containing nucleoside triphosphate hydrolases"/>
    <property type="match status" value="1"/>
</dbReference>
<dbReference type="InterPro" id="IPR003593">
    <property type="entry name" value="AAA+_ATPase"/>
</dbReference>
<feature type="transmembrane region" description="Helical" evidence="7">
    <location>
        <begin position="263"/>
        <end position="281"/>
    </location>
</feature>
<name>A0ABV2PDN0_9BACI</name>
<sequence>MHSLQTWAAAHKGKLLVLFVLSVFLGGSIVLQGYSIVQIVNLVFIEQSPFSSTLRFLLLLFLAILLRLFTQFWLNRIGGTLAERVKNSIRQALLQHWTQNAMEAQMTTQTGEKVTLLIDTVDQLESYYREYIPQVIKTTVVPLMVLIAVFMTHAASGWIMLITAPFIPLTYIIVGMQTKAKTEEQLVAMNRFSGKFLDLLQGLQSIRLFGQSDKQEAVLAQSNKGFMERTLSVLKIAFASTLFIELITTLGVGLVALEIGFQMIVFQSLTFAPAFFVLTLAPEYYNSLKELGAAFHTGRGSLGAVSIIEEAMQTTATPVHWGKESIDDKPQLSLQNATYQYENGPLIGPISLDVKPGEMVALIGPTGHGKTTILNMLSSMVELSNGAVIIDGKPRTQLSEQDWYRQMSYISQHPYVFAGTLRDNIRMGLSATDEEIYEALHKAQLTSWLDTLSEQLDTNIGEGGRGLSGGEKQRVAIARAFIKKPAILFFDEPTAGLDVLTEQLLTQAMYTFRQHATVITVAHRFESIQHADTLYLIENGQVSVSGTHAQLASHPFYEYMKKRGTYDESTYSDDFT</sequence>
<dbReference type="InterPro" id="IPR036640">
    <property type="entry name" value="ABC1_TM_sf"/>
</dbReference>
<evidence type="ECO:0000256" key="5">
    <source>
        <dbReference type="ARBA" id="ARBA00022989"/>
    </source>
</evidence>
<evidence type="ECO:0000313" key="11">
    <source>
        <dbReference type="Proteomes" id="UP001549363"/>
    </source>
</evidence>
<dbReference type="Proteomes" id="UP001549363">
    <property type="component" value="Unassembled WGS sequence"/>
</dbReference>
<feature type="transmembrane region" description="Helical" evidence="7">
    <location>
        <begin position="233"/>
        <end position="257"/>
    </location>
</feature>
<dbReference type="PROSITE" id="PS00211">
    <property type="entry name" value="ABC_TRANSPORTER_1"/>
    <property type="match status" value="1"/>
</dbReference>
<dbReference type="Gene3D" id="1.20.1560.10">
    <property type="entry name" value="ABC transporter type 1, transmembrane domain"/>
    <property type="match status" value="1"/>
</dbReference>
<dbReference type="InterPro" id="IPR027417">
    <property type="entry name" value="P-loop_NTPase"/>
</dbReference>
<evidence type="ECO:0000259" key="8">
    <source>
        <dbReference type="PROSITE" id="PS50893"/>
    </source>
</evidence>
<organism evidence="10 11">
    <name type="scientific">Lysinibacillus parviboronicapiens</name>
    <dbReference type="NCBI Taxonomy" id="436516"/>
    <lineage>
        <taxon>Bacteria</taxon>
        <taxon>Bacillati</taxon>
        <taxon>Bacillota</taxon>
        <taxon>Bacilli</taxon>
        <taxon>Bacillales</taxon>
        <taxon>Bacillaceae</taxon>
        <taxon>Lysinibacillus</taxon>
    </lineage>
</organism>
<dbReference type="InterPro" id="IPR011527">
    <property type="entry name" value="ABC1_TM_dom"/>
</dbReference>
<dbReference type="InterPro" id="IPR014216">
    <property type="entry name" value="ABC_transptr_CydD"/>
</dbReference>
<dbReference type="CDD" id="cd18584">
    <property type="entry name" value="ABC_6TM_AarD_CydD"/>
    <property type="match status" value="1"/>
</dbReference>
<evidence type="ECO:0000259" key="9">
    <source>
        <dbReference type="PROSITE" id="PS50929"/>
    </source>
</evidence>
<dbReference type="SUPFAM" id="SSF90123">
    <property type="entry name" value="ABC transporter transmembrane region"/>
    <property type="match status" value="1"/>
</dbReference>
<keyword evidence="11" id="KW-1185">Reference proteome</keyword>
<keyword evidence="3" id="KW-0547">Nucleotide-binding</keyword>
<dbReference type="PANTHER" id="PTHR24221">
    <property type="entry name" value="ATP-BINDING CASSETTE SUB-FAMILY B"/>
    <property type="match status" value="1"/>
</dbReference>
<dbReference type="RefSeq" id="WP_354470718.1">
    <property type="nucleotide sequence ID" value="NZ_JBEPSB010000001.1"/>
</dbReference>
<feature type="domain" description="ABC transmembrane type-1" evidence="9">
    <location>
        <begin position="16"/>
        <end position="300"/>
    </location>
</feature>
<dbReference type="InterPro" id="IPR017871">
    <property type="entry name" value="ABC_transporter-like_CS"/>
</dbReference>
<evidence type="ECO:0000256" key="6">
    <source>
        <dbReference type="ARBA" id="ARBA00023136"/>
    </source>
</evidence>
<gene>
    <name evidence="10" type="ORF">ABIA69_000193</name>
</gene>
<comment type="caution">
    <text evidence="10">The sequence shown here is derived from an EMBL/GenBank/DDBJ whole genome shotgun (WGS) entry which is preliminary data.</text>
</comment>
<protein>
    <submittedName>
        <fullName evidence="10">ATP-binding cassette subfamily C protein CydD</fullName>
    </submittedName>
</protein>
<dbReference type="GO" id="GO:0005524">
    <property type="term" value="F:ATP binding"/>
    <property type="evidence" value="ECO:0007669"/>
    <property type="project" value="UniProtKB-KW"/>
</dbReference>
<dbReference type="NCBIfam" id="TIGR02857">
    <property type="entry name" value="CydD"/>
    <property type="match status" value="1"/>
</dbReference>
<feature type="transmembrane region" description="Helical" evidence="7">
    <location>
        <begin position="15"/>
        <end position="34"/>
    </location>
</feature>
<proteinExistence type="predicted"/>
<evidence type="ECO:0000256" key="2">
    <source>
        <dbReference type="ARBA" id="ARBA00022692"/>
    </source>
</evidence>
<dbReference type="Gene3D" id="3.40.50.300">
    <property type="entry name" value="P-loop containing nucleotide triphosphate hydrolases"/>
    <property type="match status" value="1"/>
</dbReference>
<dbReference type="PANTHER" id="PTHR24221:SF654">
    <property type="entry name" value="ATP-BINDING CASSETTE SUB-FAMILY B MEMBER 6"/>
    <property type="match status" value="1"/>
</dbReference>
<evidence type="ECO:0000256" key="4">
    <source>
        <dbReference type="ARBA" id="ARBA00022840"/>
    </source>
</evidence>
<dbReference type="EMBL" id="JBEPSB010000001">
    <property type="protein sequence ID" value="MET4559050.1"/>
    <property type="molecule type" value="Genomic_DNA"/>
</dbReference>
<keyword evidence="6 7" id="KW-0472">Membrane</keyword>
<dbReference type="InterPro" id="IPR003439">
    <property type="entry name" value="ABC_transporter-like_ATP-bd"/>
</dbReference>
<evidence type="ECO:0000256" key="7">
    <source>
        <dbReference type="SAM" id="Phobius"/>
    </source>
</evidence>
<evidence type="ECO:0000256" key="3">
    <source>
        <dbReference type="ARBA" id="ARBA00022741"/>
    </source>
</evidence>
<feature type="transmembrane region" description="Helical" evidence="7">
    <location>
        <begin position="158"/>
        <end position="176"/>
    </location>
</feature>